<dbReference type="Pfam" id="PF13560">
    <property type="entry name" value="HTH_31"/>
    <property type="match status" value="1"/>
</dbReference>
<accession>A0A6H9YUF7</accession>
<evidence type="ECO:0000313" key="3">
    <source>
        <dbReference type="Proteomes" id="UP000468735"/>
    </source>
</evidence>
<dbReference type="AlphaFoldDB" id="A0A6H9YUF7"/>
<dbReference type="Gene3D" id="1.10.260.40">
    <property type="entry name" value="lambda repressor-like DNA-binding domains"/>
    <property type="match status" value="1"/>
</dbReference>
<evidence type="ECO:0000313" key="2">
    <source>
        <dbReference type="EMBL" id="KAB2347286.1"/>
    </source>
</evidence>
<keyword evidence="3" id="KW-1185">Reference proteome</keyword>
<gene>
    <name evidence="2" type="ORF">F8566_19940</name>
</gene>
<protein>
    <submittedName>
        <fullName evidence="2">Helix-turn-helix transcriptional regulator</fullName>
    </submittedName>
</protein>
<dbReference type="OrthoDB" id="4522476at2"/>
<dbReference type="PROSITE" id="PS50943">
    <property type="entry name" value="HTH_CROC1"/>
    <property type="match status" value="1"/>
</dbReference>
<dbReference type="Proteomes" id="UP000468735">
    <property type="component" value="Unassembled WGS sequence"/>
</dbReference>
<dbReference type="SUPFAM" id="SSF47413">
    <property type="entry name" value="lambda repressor-like DNA-binding domains"/>
    <property type="match status" value="1"/>
</dbReference>
<dbReference type="SMART" id="SM00530">
    <property type="entry name" value="HTH_XRE"/>
    <property type="match status" value="1"/>
</dbReference>
<sequence>MEHTTGLAEGVDPEAYRIGQKLRNIRKFHDFSLQDLGERLGRTHSSLSKIENGLTRPERTYQLIGPLADIYGIPAKDIVKALYPPDGPHPVPPELLLSAHVADVAEES</sequence>
<name>A0A6H9YUF7_9ACTN</name>
<proteinExistence type="predicted"/>
<evidence type="ECO:0000259" key="1">
    <source>
        <dbReference type="PROSITE" id="PS50943"/>
    </source>
</evidence>
<dbReference type="InterPro" id="IPR010982">
    <property type="entry name" value="Lambda_DNA-bd_dom_sf"/>
</dbReference>
<organism evidence="2 3">
    <name type="scientific">Actinomadura rudentiformis</name>
    <dbReference type="NCBI Taxonomy" id="359158"/>
    <lineage>
        <taxon>Bacteria</taxon>
        <taxon>Bacillati</taxon>
        <taxon>Actinomycetota</taxon>
        <taxon>Actinomycetes</taxon>
        <taxon>Streptosporangiales</taxon>
        <taxon>Thermomonosporaceae</taxon>
        <taxon>Actinomadura</taxon>
    </lineage>
</organism>
<dbReference type="EMBL" id="WBMT01000009">
    <property type="protein sequence ID" value="KAB2347286.1"/>
    <property type="molecule type" value="Genomic_DNA"/>
</dbReference>
<reference evidence="2 3" key="1">
    <citation type="submission" date="2019-09" db="EMBL/GenBank/DDBJ databases">
        <title>Actinomadura physcomitrii sp. nov., a novel actinomycete isolated from moss [Physcomitrium sphaericum (Ludw) Fuernr].</title>
        <authorList>
            <person name="Zhuang X."/>
            <person name="Liu C."/>
        </authorList>
    </citation>
    <scope>NUCLEOTIDE SEQUENCE [LARGE SCALE GENOMIC DNA]</scope>
    <source>
        <strain evidence="2 3">HMC1</strain>
    </source>
</reference>
<comment type="caution">
    <text evidence="2">The sequence shown here is derived from an EMBL/GenBank/DDBJ whole genome shotgun (WGS) entry which is preliminary data.</text>
</comment>
<feature type="domain" description="HTH cro/C1-type" evidence="1">
    <location>
        <begin position="22"/>
        <end position="78"/>
    </location>
</feature>
<dbReference type="GO" id="GO:0003677">
    <property type="term" value="F:DNA binding"/>
    <property type="evidence" value="ECO:0007669"/>
    <property type="project" value="InterPro"/>
</dbReference>
<dbReference type="RefSeq" id="WP_151561978.1">
    <property type="nucleotide sequence ID" value="NZ_WBMT01000009.1"/>
</dbReference>
<dbReference type="CDD" id="cd00093">
    <property type="entry name" value="HTH_XRE"/>
    <property type="match status" value="1"/>
</dbReference>
<dbReference type="InterPro" id="IPR001387">
    <property type="entry name" value="Cro/C1-type_HTH"/>
</dbReference>